<gene>
    <name evidence="2" type="ORF">C7999DRAFT_16375</name>
</gene>
<proteinExistence type="predicted"/>
<keyword evidence="3" id="KW-1185">Reference proteome</keyword>
<name>A0AAN7HH89_9PEZI</name>
<evidence type="ECO:0000313" key="2">
    <source>
        <dbReference type="EMBL" id="KAK4245402.1"/>
    </source>
</evidence>
<accession>A0AAN7HH89</accession>
<reference evidence="2" key="2">
    <citation type="submission" date="2023-05" db="EMBL/GenBank/DDBJ databases">
        <authorList>
            <consortium name="Lawrence Berkeley National Laboratory"/>
            <person name="Steindorff A."/>
            <person name="Hensen N."/>
            <person name="Bonometti L."/>
            <person name="Westerberg I."/>
            <person name="Brannstrom I.O."/>
            <person name="Guillou S."/>
            <person name="Cros-Aarteil S."/>
            <person name="Calhoun S."/>
            <person name="Haridas S."/>
            <person name="Kuo A."/>
            <person name="Mondo S."/>
            <person name="Pangilinan J."/>
            <person name="Riley R."/>
            <person name="Labutti K."/>
            <person name="Andreopoulos B."/>
            <person name="Lipzen A."/>
            <person name="Chen C."/>
            <person name="Yanf M."/>
            <person name="Daum C."/>
            <person name="Ng V."/>
            <person name="Clum A."/>
            <person name="Ohm R."/>
            <person name="Martin F."/>
            <person name="Silar P."/>
            <person name="Natvig D."/>
            <person name="Lalanne C."/>
            <person name="Gautier V."/>
            <person name="Ament-Velasquez S.L."/>
            <person name="Kruys A."/>
            <person name="Hutchinson M.I."/>
            <person name="Powell A.J."/>
            <person name="Barry K."/>
            <person name="Miller A.N."/>
            <person name="Grigoriev I.V."/>
            <person name="Debuchy R."/>
            <person name="Gladieux P."/>
            <person name="Thoren M.H."/>
            <person name="Johannesson H."/>
        </authorList>
    </citation>
    <scope>NUCLEOTIDE SEQUENCE</scope>
    <source>
        <strain evidence="2">CBS 359.72</strain>
    </source>
</reference>
<dbReference type="Gene3D" id="3.10.450.50">
    <property type="match status" value="1"/>
</dbReference>
<dbReference type="InterPro" id="IPR032710">
    <property type="entry name" value="NTF2-like_dom_sf"/>
</dbReference>
<protein>
    <recommendedName>
        <fullName evidence="4">SnoaL-like domain-containing protein</fullName>
    </recommendedName>
</protein>
<comment type="caution">
    <text evidence="2">The sequence shown here is derived from an EMBL/GenBank/DDBJ whole genome shotgun (WGS) entry which is preliminary data.</text>
</comment>
<organism evidence="2 3">
    <name type="scientific">Corynascus novoguineensis</name>
    <dbReference type="NCBI Taxonomy" id="1126955"/>
    <lineage>
        <taxon>Eukaryota</taxon>
        <taxon>Fungi</taxon>
        <taxon>Dikarya</taxon>
        <taxon>Ascomycota</taxon>
        <taxon>Pezizomycotina</taxon>
        <taxon>Sordariomycetes</taxon>
        <taxon>Sordariomycetidae</taxon>
        <taxon>Sordariales</taxon>
        <taxon>Chaetomiaceae</taxon>
        <taxon>Corynascus</taxon>
    </lineage>
</organism>
<dbReference type="SUPFAM" id="SSF54427">
    <property type="entry name" value="NTF2-like"/>
    <property type="match status" value="1"/>
</dbReference>
<dbReference type="PANTHER" id="PTHR39401">
    <property type="entry name" value="SNOAL-LIKE DOMAIN-CONTAINING PROTEIN"/>
    <property type="match status" value="1"/>
</dbReference>
<evidence type="ECO:0000256" key="1">
    <source>
        <dbReference type="SAM" id="MobiDB-lite"/>
    </source>
</evidence>
<dbReference type="Proteomes" id="UP001303647">
    <property type="component" value="Unassembled WGS sequence"/>
</dbReference>
<sequence length="190" mass="21370">MADTDDDYDNDSINTPPAFYGDAKERVGTGPGSSKTAAAAIPGGESGYEPWYPSNIATDSSVKEFVTHFFQVSDDAGRDEEWVELFDEDATVIIGNDEAKGRADIRKLRKRMWKDVEERKHRVVKVFPANFTAEVASLHEIEYMLFGAVAYRLREGKGETVAGWAGHAQLKRDGLTAPWRIVFYRVYIQR</sequence>
<feature type="compositionally biased region" description="Acidic residues" evidence="1">
    <location>
        <begin position="1"/>
        <end position="10"/>
    </location>
</feature>
<dbReference type="AlphaFoldDB" id="A0AAN7HH89"/>
<evidence type="ECO:0008006" key="4">
    <source>
        <dbReference type="Google" id="ProtNLM"/>
    </source>
</evidence>
<evidence type="ECO:0000313" key="3">
    <source>
        <dbReference type="Proteomes" id="UP001303647"/>
    </source>
</evidence>
<dbReference type="EMBL" id="MU857702">
    <property type="protein sequence ID" value="KAK4245402.1"/>
    <property type="molecule type" value="Genomic_DNA"/>
</dbReference>
<dbReference type="PANTHER" id="PTHR39401:SF1">
    <property type="entry name" value="SNOAL-LIKE DOMAIN-CONTAINING PROTEIN"/>
    <property type="match status" value="1"/>
</dbReference>
<feature type="region of interest" description="Disordered" evidence="1">
    <location>
        <begin position="1"/>
        <end position="44"/>
    </location>
</feature>
<reference evidence="2" key="1">
    <citation type="journal article" date="2023" name="Mol. Phylogenet. Evol.">
        <title>Genome-scale phylogeny and comparative genomics of the fungal order Sordariales.</title>
        <authorList>
            <person name="Hensen N."/>
            <person name="Bonometti L."/>
            <person name="Westerberg I."/>
            <person name="Brannstrom I.O."/>
            <person name="Guillou S."/>
            <person name="Cros-Aarteil S."/>
            <person name="Calhoun S."/>
            <person name="Haridas S."/>
            <person name="Kuo A."/>
            <person name="Mondo S."/>
            <person name="Pangilinan J."/>
            <person name="Riley R."/>
            <person name="LaButti K."/>
            <person name="Andreopoulos B."/>
            <person name="Lipzen A."/>
            <person name="Chen C."/>
            <person name="Yan M."/>
            <person name="Daum C."/>
            <person name="Ng V."/>
            <person name="Clum A."/>
            <person name="Steindorff A."/>
            <person name="Ohm R.A."/>
            <person name="Martin F."/>
            <person name="Silar P."/>
            <person name="Natvig D.O."/>
            <person name="Lalanne C."/>
            <person name="Gautier V."/>
            <person name="Ament-Velasquez S.L."/>
            <person name="Kruys A."/>
            <person name="Hutchinson M.I."/>
            <person name="Powell A.J."/>
            <person name="Barry K."/>
            <person name="Miller A.N."/>
            <person name="Grigoriev I.V."/>
            <person name="Debuchy R."/>
            <person name="Gladieux P."/>
            <person name="Hiltunen Thoren M."/>
            <person name="Johannesson H."/>
        </authorList>
    </citation>
    <scope>NUCLEOTIDE SEQUENCE</scope>
    <source>
        <strain evidence="2">CBS 359.72</strain>
    </source>
</reference>